<keyword evidence="1" id="KW-0805">Transcription regulation</keyword>
<evidence type="ECO:0000256" key="1">
    <source>
        <dbReference type="ARBA" id="ARBA00023015"/>
    </source>
</evidence>
<sequence length="264" mass="28495">MDLVLAGVRPLSLFANRQKSAVITILTDARKAVGCKHIGHVFNARGSSREETFVSVTYPGKWLINYALRSYFAIDPVMAQPMRDAKPIILNEISICDSAVRGLVDDARRYGLGRSFVSFPVMPFSSHPGSVMFSFDMEYEQFIAYFESERENLRAAARDIHLSVLRVRGFSVSEPGKEALSSLEQASLNLLAEGTGFADAAERLGVSGVVFSAITKSACAKLGCHNVIHAVAKSIAYGLIEVDVGATRPRTAGVPSPAGSTTPH</sequence>
<organism evidence="5 6">
    <name type="scientific">Hoeflea marina</name>
    <dbReference type="NCBI Taxonomy" id="274592"/>
    <lineage>
        <taxon>Bacteria</taxon>
        <taxon>Pseudomonadati</taxon>
        <taxon>Pseudomonadota</taxon>
        <taxon>Alphaproteobacteria</taxon>
        <taxon>Hyphomicrobiales</taxon>
        <taxon>Rhizobiaceae</taxon>
        <taxon>Hoeflea</taxon>
    </lineage>
</organism>
<evidence type="ECO:0000259" key="4">
    <source>
        <dbReference type="Pfam" id="PF03472"/>
    </source>
</evidence>
<dbReference type="Gene3D" id="3.30.450.80">
    <property type="entry name" value="Transcription factor LuxR-like, autoinducer-binding domain"/>
    <property type="match status" value="1"/>
</dbReference>
<keyword evidence="6" id="KW-1185">Reference proteome</keyword>
<evidence type="ECO:0000313" key="6">
    <source>
        <dbReference type="Proteomes" id="UP000246352"/>
    </source>
</evidence>
<evidence type="ECO:0000256" key="3">
    <source>
        <dbReference type="ARBA" id="ARBA00023163"/>
    </source>
</evidence>
<reference evidence="5 6" key="1">
    <citation type="submission" date="2018-05" db="EMBL/GenBank/DDBJ databases">
        <title>Genomic Encyclopedia of Type Strains, Phase IV (KMG-IV): sequencing the most valuable type-strain genomes for metagenomic binning, comparative biology and taxonomic classification.</title>
        <authorList>
            <person name="Goeker M."/>
        </authorList>
    </citation>
    <scope>NUCLEOTIDE SEQUENCE [LARGE SCALE GENOMIC DNA]</scope>
    <source>
        <strain evidence="5 6">DSM 16791</strain>
    </source>
</reference>
<dbReference type="AlphaFoldDB" id="A0A317PGT5"/>
<dbReference type="GO" id="GO:0003677">
    <property type="term" value="F:DNA binding"/>
    <property type="evidence" value="ECO:0007669"/>
    <property type="project" value="UniProtKB-KW"/>
</dbReference>
<dbReference type="SUPFAM" id="SSF46894">
    <property type="entry name" value="C-terminal effector domain of the bipartite response regulators"/>
    <property type="match status" value="1"/>
</dbReference>
<dbReference type="Pfam" id="PF03472">
    <property type="entry name" value="Autoind_bind"/>
    <property type="match status" value="1"/>
</dbReference>
<dbReference type="InterPro" id="IPR005143">
    <property type="entry name" value="TF_LuxR_autoind-bd_dom"/>
</dbReference>
<dbReference type="EMBL" id="QGTR01000003">
    <property type="protein sequence ID" value="PWV99828.1"/>
    <property type="molecule type" value="Genomic_DNA"/>
</dbReference>
<evidence type="ECO:0000256" key="2">
    <source>
        <dbReference type="ARBA" id="ARBA00023125"/>
    </source>
</evidence>
<protein>
    <submittedName>
        <fullName evidence="5">LuxR family transcriptional regulator</fullName>
    </submittedName>
</protein>
<dbReference type="Proteomes" id="UP000246352">
    <property type="component" value="Unassembled WGS sequence"/>
</dbReference>
<dbReference type="SUPFAM" id="SSF75516">
    <property type="entry name" value="Pheromone-binding domain of LuxR-like quorum-sensing transcription factors"/>
    <property type="match status" value="1"/>
</dbReference>
<name>A0A317PGT5_9HYPH</name>
<gene>
    <name evidence="5" type="ORF">DFR52_10325</name>
</gene>
<proteinExistence type="predicted"/>
<keyword evidence="3" id="KW-0804">Transcription</keyword>
<dbReference type="Gene3D" id="1.10.10.10">
    <property type="entry name" value="Winged helix-like DNA-binding domain superfamily/Winged helix DNA-binding domain"/>
    <property type="match status" value="1"/>
</dbReference>
<dbReference type="InterPro" id="IPR016032">
    <property type="entry name" value="Sig_transdc_resp-reg_C-effctor"/>
</dbReference>
<dbReference type="InterPro" id="IPR036693">
    <property type="entry name" value="TF_LuxR_autoind-bd_dom_sf"/>
</dbReference>
<dbReference type="GO" id="GO:0006355">
    <property type="term" value="P:regulation of DNA-templated transcription"/>
    <property type="evidence" value="ECO:0007669"/>
    <property type="project" value="InterPro"/>
</dbReference>
<accession>A0A317PGT5</accession>
<comment type="caution">
    <text evidence="5">The sequence shown here is derived from an EMBL/GenBank/DDBJ whole genome shotgun (WGS) entry which is preliminary data.</text>
</comment>
<evidence type="ECO:0000313" key="5">
    <source>
        <dbReference type="EMBL" id="PWV99828.1"/>
    </source>
</evidence>
<dbReference type="InterPro" id="IPR036388">
    <property type="entry name" value="WH-like_DNA-bd_sf"/>
</dbReference>
<keyword evidence="2" id="KW-0238">DNA-binding</keyword>
<feature type="domain" description="Transcription factor LuxR-like autoinducer-binding" evidence="4">
    <location>
        <begin position="20"/>
        <end position="163"/>
    </location>
</feature>